<keyword evidence="2" id="KW-1185">Reference proteome</keyword>
<gene>
    <name evidence="1" type="primary">ORF53</name>
</gene>
<dbReference type="EMBL" id="LN610573">
    <property type="protein sequence ID" value="CEF89158.1"/>
    <property type="molecule type" value="Genomic_DNA"/>
</dbReference>
<protein>
    <submittedName>
        <fullName evidence="1">Uncharacterized protein</fullName>
    </submittedName>
</protein>
<accession>A0A0A1IU67</accession>
<proteinExistence type="predicted"/>
<organism evidence="1 2">
    <name type="scientific">Pseudomonas phage vB_PaeM_PAO1_Ab03</name>
    <dbReference type="NCBI Taxonomy" id="1548901"/>
    <lineage>
        <taxon>Viruses</taxon>
        <taxon>Duplodnaviria</taxon>
        <taxon>Heunggongvirae</taxon>
        <taxon>Uroviricota</taxon>
        <taxon>Caudoviricetes</taxon>
        <taxon>Vandenendeviridae</taxon>
        <taxon>Nankokuvirus</taxon>
        <taxon>Nankokuvirus Ab03</taxon>
    </lineage>
</organism>
<dbReference type="KEGG" id="vg:23679364"/>
<sequence>MQVPVEVMDRVFPESRVYVESVLADCQTLEDLVNHRISLIRKMGLKVPGSPEYRELWLAEQSIHEIEGYVLGSCGAGDSQPH</sequence>
<name>A0A0A1IU67_9CAUD</name>
<dbReference type="GeneID" id="23679364"/>
<reference evidence="2" key="1">
    <citation type="journal article" date="2015" name="PLoS ONE">
        <title>Investigation of a Large Collection of Pseudomonas aeruginosa Bacteriophages Collected from a Single Environmental Source in Abidjan, Cote d'Ivoire.</title>
        <authorList>
            <person name="Essoh C."/>
            <person name="Latino L."/>
            <person name="Midoux C."/>
            <person name="Blouin Y."/>
            <person name="Loukou G."/>
            <person name="Nguetta S.P."/>
            <person name="Lathro S."/>
            <person name="Cablanmian A."/>
            <person name="Kouassi A.K."/>
            <person name="Vergnaud G."/>
            <person name="Pourcel C."/>
        </authorList>
    </citation>
    <scope>NUCLEOTIDE SEQUENCE [LARGE SCALE GENOMIC DNA]</scope>
</reference>
<evidence type="ECO:0000313" key="1">
    <source>
        <dbReference type="EMBL" id="CEF89158.1"/>
    </source>
</evidence>
<dbReference type="RefSeq" id="YP_009124449.1">
    <property type="nucleotide sequence ID" value="NC_026587.1"/>
</dbReference>
<dbReference type="OrthoDB" id="19887at10239"/>
<evidence type="ECO:0000313" key="2">
    <source>
        <dbReference type="Proteomes" id="UP000030230"/>
    </source>
</evidence>
<dbReference type="Proteomes" id="UP000030230">
    <property type="component" value="Segment"/>
</dbReference>